<evidence type="ECO:0000313" key="3">
    <source>
        <dbReference type="Proteomes" id="UP000002217"/>
    </source>
</evidence>
<dbReference type="KEGG" id="dae:Dtox_4142"/>
<dbReference type="PANTHER" id="PTHR43685:SF13">
    <property type="entry name" value="O ANTIGEN BIOSYNTHESIS RHAMNOSYLTRANSFERASE RFBN"/>
    <property type="match status" value="1"/>
</dbReference>
<dbReference type="InterPro" id="IPR050834">
    <property type="entry name" value="Glycosyltransf_2"/>
</dbReference>
<protein>
    <submittedName>
        <fullName evidence="2">Glycosyl transferase family 2</fullName>
    </submittedName>
</protein>
<keyword evidence="3" id="KW-1185">Reference proteome</keyword>
<reference evidence="2 3" key="1">
    <citation type="journal article" date="2009" name="Stand. Genomic Sci.">
        <title>Complete genome sequence of Desulfotomaculum acetoxidans type strain (5575).</title>
        <authorList>
            <person name="Spring S."/>
            <person name="Lapidus A."/>
            <person name="Schroder M."/>
            <person name="Gleim D."/>
            <person name="Sims D."/>
            <person name="Meincke L."/>
            <person name="Glavina Del Rio T."/>
            <person name="Tice H."/>
            <person name="Copeland A."/>
            <person name="Cheng J.F."/>
            <person name="Lucas S."/>
            <person name="Chen F."/>
            <person name="Nolan M."/>
            <person name="Bruce D."/>
            <person name="Goodwin L."/>
            <person name="Pitluck S."/>
            <person name="Ivanova N."/>
            <person name="Mavromatis K."/>
            <person name="Mikhailova N."/>
            <person name="Pati A."/>
            <person name="Chen A."/>
            <person name="Palaniappan K."/>
            <person name="Land M."/>
            <person name="Hauser L."/>
            <person name="Chang Y.J."/>
            <person name="Jeffries C.D."/>
            <person name="Chain P."/>
            <person name="Saunders E."/>
            <person name="Brettin T."/>
            <person name="Detter J.C."/>
            <person name="Goker M."/>
            <person name="Bristow J."/>
            <person name="Eisen J.A."/>
            <person name="Markowitz V."/>
            <person name="Hugenholtz P."/>
            <person name="Kyrpides N.C."/>
            <person name="Klenk H.P."/>
            <person name="Han C."/>
        </authorList>
    </citation>
    <scope>NUCLEOTIDE SEQUENCE [LARGE SCALE GENOMIC DNA]</scope>
    <source>
        <strain evidence="3">ATCC 49208 / DSM 771 / VKM B-1644</strain>
    </source>
</reference>
<accession>C8VYT9</accession>
<dbReference type="EMBL" id="CP001720">
    <property type="protein sequence ID" value="ACV64810.1"/>
    <property type="molecule type" value="Genomic_DNA"/>
</dbReference>
<dbReference type="OrthoDB" id="9790005at2"/>
<keyword evidence="2" id="KW-0808">Transferase</keyword>
<dbReference type="InterPro" id="IPR029044">
    <property type="entry name" value="Nucleotide-diphossugar_trans"/>
</dbReference>
<gene>
    <name evidence="2" type="ordered locus">Dtox_4142</name>
</gene>
<dbReference type="CDD" id="cd00761">
    <property type="entry name" value="Glyco_tranf_GTA_type"/>
    <property type="match status" value="1"/>
</dbReference>
<feature type="domain" description="Glycosyltransferase 2-like" evidence="1">
    <location>
        <begin position="9"/>
        <end position="170"/>
    </location>
</feature>
<name>C8VYT9_DESAS</name>
<dbReference type="STRING" id="485916.Dtox_4142"/>
<dbReference type="SUPFAM" id="SSF53448">
    <property type="entry name" value="Nucleotide-diphospho-sugar transferases"/>
    <property type="match status" value="1"/>
</dbReference>
<proteinExistence type="predicted"/>
<dbReference type="GO" id="GO:0016740">
    <property type="term" value="F:transferase activity"/>
    <property type="evidence" value="ECO:0007669"/>
    <property type="project" value="UniProtKB-KW"/>
</dbReference>
<dbReference type="Pfam" id="PF00535">
    <property type="entry name" value="Glycos_transf_2"/>
    <property type="match status" value="1"/>
</dbReference>
<evidence type="ECO:0000259" key="1">
    <source>
        <dbReference type="Pfam" id="PF00535"/>
    </source>
</evidence>
<evidence type="ECO:0000313" key="2">
    <source>
        <dbReference type="EMBL" id="ACV64810.1"/>
    </source>
</evidence>
<sequence>MKLIKLRISVIIPTLNGANDLSKLLNQIKVQTTEIDEVIVIDSQSTDDTVQKALQLGAKVLQIPKHDFDHGGTRNFAAKKAIGDILVFMTQDAVPYNNHTIENLLLPLANPETIVSYGRQIPKPGTKITDQFLRLYNYPQQSLTKDKKDINAMGIKTFQNSNVCAAYRRLEFNKLGGFPNPVVSNEDMLFAAKAIMAGYKVVYAADALVLHSHNYSYINLFKRYFDIAASLEHEPIIKNVGRAEAKGYDFLIEQFKFLRENNRFLAIFQASLEAIFKYAGYKLGEKNNCIPMGLKKYLGLNKNYWDRQLRNKC</sequence>
<dbReference type="Proteomes" id="UP000002217">
    <property type="component" value="Chromosome"/>
</dbReference>
<dbReference type="PANTHER" id="PTHR43685">
    <property type="entry name" value="GLYCOSYLTRANSFERASE"/>
    <property type="match status" value="1"/>
</dbReference>
<dbReference type="RefSeq" id="WP_015759480.1">
    <property type="nucleotide sequence ID" value="NC_013216.1"/>
</dbReference>
<dbReference type="GO" id="GO:0044010">
    <property type="term" value="P:single-species biofilm formation"/>
    <property type="evidence" value="ECO:0007669"/>
    <property type="project" value="TreeGrafter"/>
</dbReference>
<dbReference type="eggNOG" id="COG1216">
    <property type="taxonomic scope" value="Bacteria"/>
</dbReference>
<dbReference type="Gene3D" id="3.90.550.10">
    <property type="entry name" value="Spore Coat Polysaccharide Biosynthesis Protein SpsA, Chain A"/>
    <property type="match status" value="1"/>
</dbReference>
<dbReference type="HOGENOM" id="CLU_061778_0_1_9"/>
<dbReference type="InterPro" id="IPR001173">
    <property type="entry name" value="Glyco_trans_2-like"/>
</dbReference>
<dbReference type="CAZy" id="GT2">
    <property type="family name" value="Glycosyltransferase Family 2"/>
</dbReference>
<organism evidence="2 3">
    <name type="scientific">Desulfofarcimen acetoxidans (strain ATCC 49208 / DSM 771 / KCTC 5769 / VKM B-1644 / 5575)</name>
    <name type="common">Desulfotomaculum acetoxidans</name>
    <dbReference type="NCBI Taxonomy" id="485916"/>
    <lineage>
        <taxon>Bacteria</taxon>
        <taxon>Bacillati</taxon>
        <taxon>Bacillota</taxon>
        <taxon>Clostridia</taxon>
        <taxon>Eubacteriales</taxon>
        <taxon>Peptococcaceae</taxon>
        <taxon>Desulfofarcimen</taxon>
    </lineage>
</organism>
<dbReference type="AlphaFoldDB" id="C8VYT9"/>